<evidence type="ECO:0000313" key="2">
    <source>
        <dbReference type="WBParaSite" id="maker-uti_cns_0011470-snap-gene-0.12-mRNA-1"/>
    </source>
</evidence>
<dbReference type="Proteomes" id="UP000095280">
    <property type="component" value="Unplaced"/>
</dbReference>
<protein>
    <submittedName>
        <fullName evidence="2">Secreted protein</fullName>
    </submittedName>
</protein>
<proteinExistence type="predicted"/>
<dbReference type="AlphaFoldDB" id="A0A1I8ICU6"/>
<name>A0A1I8ICU6_9PLAT</name>
<keyword evidence="1" id="KW-1185">Reference proteome</keyword>
<sequence>MHSSTTILAACLVLVLISVDYQGGGVSATPLANKPGEMQTRQVNKRVFYFHTVFRYCTRRCRQHFGVTAGCVGYLNMPLGTCDCVCSNYP</sequence>
<evidence type="ECO:0000313" key="1">
    <source>
        <dbReference type="Proteomes" id="UP000095280"/>
    </source>
</evidence>
<organism evidence="1 2">
    <name type="scientific">Macrostomum lignano</name>
    <dbReference type="NCBI Taxonomy" id="282301"/>
    <lineage>
        <taxon>Eukaryota</taxon>
        <taxon>Metazoa</taxon>
        <taxon>Spiralia</taxon>
        <taxon>Lophotrochozoa</taxon>
        <taxon>Platyhelminthes</taxon>
        <taxon>Rhabditophora</taxon>
        <taxon>Macrostomorpha</taxon>
        <taxon>Macrostomida</taxon>
        <taxon>Macrostomidae</taxon>
        <taxon>Macrostomum</taxon>
    </lineage>
</organism>
<dbReference type="WBParaSite" id="maker-uti_cns_0011470-snap-gene-0.12-mRNA-1">
    <property type="protein sequence ID" value="maker-uti_cns_0011470-snap-gene-0.12-mRNA-1"/>
    <property type="gene ID" value="maker-uti_cns_0011470-snap-gene-0.12"/>
</dbReference>
<reference evidence="2" key="1">
    <citation type="submission" date="2016-11" db="UniProtKB">
        <authorList>
            <consortium name="WormBaseParasite"/>
        </authorList>
    </citation>
    <scope>IDENTIFICATION</scope>
</reference>
<accession>A0A1I8ICU6</accession>